<evidence type="ECO:0000256" key="2">
    <source>
        <dbReference type="ARBA" id="ARBA00023315"/>
    </source>
</evidence>
<accession>A0AA43ZRV7</accession>
<proteinExistence type="inferred from homology"/>
<gene>
    <name evidence="7" type="ORF">Q4F26_02230</name>
</gene>
<evidence type="ECO:0000259" key="6">
    <source>
        <dbReference type="SMART" id="SM00827"/>
    </source>
</evidence>
<feature type="active site" evidence="5">
    <location>
        <position position="89"/>
    </location>
</feature>
<dbReference type="InterPro" id="IPR050858">
    <property type="entry name" value="Mal-CoA-ACP_Trans/PKS_FabD"/>
</dbReference>
<dbReference type="InterPro" id="IPR001227">
    <property type="entry name" value="Ac_transferase_dom_sf"/>
</dbReference>
<protein>
    <recommendedName>
        <fullName evidence="4">Malonyl CoA-acyl carrier protein transacylase</fullName>
        <ecNumber evidence="4">2.3.1.39</ecNumber>
    </recommendedName>
</protein>
<dbReference type="InterPro" id="IPR014043">
    <property type="entry name" value="Acyl_transferase_dom"/>
</dbReference>
<feature type="domain" description="Malonyl-CoA:ACP transacylase (MAT)" evidence="6">
    <location>
        <begin position="6"/>
        <end position="304"/>
    </location>
</feature>
<evidence type="ECO:0000256" key="3">
    <source>
        <dbReference type="ARBA" id="ARBA00048462"/>
    </source>
</evidence>
<dbReference type="Gene3D" id="3.30.70.250">
    <property type="entry name" value="Malonyl-CoA ACP transacylase, ACP-binding"/>
    <property type="match status" value="1"/>
</dbReference>
<dbReference type="PANTHER" id="PTHR42681:SF1">
    <property type="entry name" value="MALONYL-COA-ACYL CARRIER PROTEIN TRANSACYLASE, MITOCHONDRIAL"/>
    <property type="match status" value="1"/>
</dbReference>
<dbReference type="EC" id="2.3.1.39" evidence="4"/>
<reference evidence="7" key="1">
    <citation type="submission" date="2023-07" db="EMBL/GenBank/DDBJ databases">
        <title>Between Cages and Wild: Unraveling the Impact of Captivity on Animal Microbiomes and Antimicrobial Resistance.</title>
        <authorList>
            <person name="Schmartz G.P."/>
            <person name="Rehner J."/>
            <person name="Schuff M.J."/>
            <person name="Becker S.L."/>
            <person name="Kravczyk M."/>
            <person name="Gurevich A."/>
            <person name="Francke R."/>
            <person name="Mueller R."/>
            <person name="Keller V."/>
            <person name="Keller A."/>
        </authorList>
    </citation>
    <scope>NUCLEOTIDE SEQUENCE</scope>
    <source>
        <strain evidence="7">S39M_St_73</strain>
    </source>
</reference>
<dbReference type="PANTHER" id="PTHR42681">
    <property type="entry name" value="MALONYL-COA-ACYL CARRIER PROTEIN TRANSACYLASE, MITOCHONDRIAL"/>
    <property type="match status" value="1"/>
</dbReference>
<organism evidence="7 8">
    <name type="scientific">Atopococcus tabaci</name>
    <dbReference type="NCBI Taxonomy" id="269774"/>
    <lineage>
        <taxon>Bacteria</taxon>
        <taxon>Bacillati</taxon>
        <taxon>Bacillota</taxon>
        <taxon>Bacilli</taxon>
        <taxon>Lactobacillales</taxon>
        <taxon>Carnobacteriaceae</taxon>
        <taxon>Atopococcus</taxon>
    </lineage>
</organism>
<dbReference type="Gene3D" id="3.40.366.10">
    <property type="entry name" value="Malonyl-Coenzyme A Acyl Carrier Protein, domain 2"/>
    <property type="match status" value="1"/>
</dbReference>
<dbReference type="Pfam" id="PF00698">
    <property type="entry name" value="Acyl_transf_1"/>
    <property type="match status" value="1"/>
</dbReference>
<comment type="caution">
    <text evidence="7">The sequence shown here is derived from an EMBL/GenBank/DDBJ whole genome shotgun (WGS) entry which is preliminary data.</text>
</comment>
<evidence type="ECO:0000256" key="4">
    <source>
        <dbReference type="PIRNR" id="PIRNR000446"/>
    </source>
</evidence>
<sequence>MTTAVIFNGQGAHYQGMGMDFIEHYPQAKKVITCASQVSGEDIKALLNEDFSKLSQTRYAQIATVATSMAIFRSIESQLPAINYMAGLSLGEYSALMASGMLSMEDGFQLLKERGNLMSNHCEQLKKDENIVMEAVLKAPLEDIQQLVNQVNQDERHLYIANLNSSTQTVIGGKQSAVDQFKKLGKEKGIKKTIPLAVEGPFHTPFMEAVCQPFRLVLDQVDFNDAEVPVISNTDVKVHQIDQVRDTLTRHLIEPVRWKNTIDYFVAHGVDKIIQIGPGKTLGNLLKREKKAPDYVVVDSVDDIQGLESFLEG</sequence>
<dbReference type="SMART" id="SM00827">
    <property type="entry name" value="PKS_AT"/>
    <property type="match status" value="1"/>
</dbReference>
<comment type="similarity">
    <text evidence="4">Belongs to the fabD family.</text>
</comment>
<dbReference type="EMBL" id="JAUNQW010000006">
    <property type="protein sequence ID" value="MDO5457139.1"/>
    <property type="molecule type" value="Genomic_DNA"/>
</dbReference>
<dbReference type="GO" id="GO:0004314">
    <property type="term" value="F:[acyl-carrier-protein] S-malonyltransferase activity"/>
    <property type="evidence" value="ECO:0007669"/>
    <property type="project" value="UniProtKB-EC"/>
</dbReference>
<dbReference type="InterPro" id="IPR024925">
    <property type="entry name" value="Malonyl_CoA-ACP_transAc"/>
</dbReference>
<comment type="catalytic activity">
    <reaction evidence="3 4">
        <text>holo-[ACP] + malonyl-CoA = malonyl-[ACP] + CoA</text>
        <dbReference type="Rhea" id="RHEA:41792"/>
        <dbReference type="Rhea" id="RHEA-COMP:9623"/>
        <dbReference type="Rhea" id="RHEA-COMP:9685"/>
        <dbReference type="ChEBI" id="CHEBI:57287"/>
        <dbReference type="ChEBI" id="CHEBI:57384"/>
        <dbReference type="ChEBI" id="CHEBI:64479"/>
        <dbReference type="ChEBI" id="CHEBI:78449"/>
        <dbReference type="EC" id="2.3.1.39"/>
    </reaction>
</comment>
<feature type="active site" evidence="5">
    <location>
        <position position="203"/>
    </location>
</feature>
<keyword evidence="8" id="KW-1185">Reference proteome</keyword>
<dbReference type="InterPro" id="IPR016036">
    <property type="entry name" value="Malonyl_transacylase_ACP-bd"/>
</dbReference>
<name>A0AA43ZRV7_9LACT</name>
<keyword evidence="2 4" id="KW-0012">Acyltransferase</keyword>
<dbReference type="SUPFAM" id="SSF52151">
    <property type="entry name" value="FabD/lysophospholipase-like"/>
    <property type="match status" value="1"/>
</dbReference>
<keyword evidence="1 4" id="KW-0808">Transferase</keyword>
<dbReference type="Proteomes" id="UP001171751">
    <property type="component" value="Unassembled WGS sequence"/>
</dbReference>
<evidence type="ECO:0000256" key="1">
    <source>
        <dbReference type="ARBA" id="ARBA00022679"/>
    </source>
</evidence>
<evidence type="ECO:0000313" key="8">
    <source>
        <dbReference type="Proteomes" id="UP001171751"/>
    </source>
</evidence>
<dbReference type="PIRSF" id="PIRSF000446">
    <property type="entry name" value="Mct"/>
    <property type="match status" value="1"/>
</dbReference>
<dbReference type="SUPFAM" id="SSF55048">
    <property type="entry name" value="Probable ACP-binding domain of malonyl-CoA ACP transacylase"/>
    <property type="match status" value="1"/>
</dbReference>
<evidence type="ECO:0000256" key="5">
    <source>
        <dbReference type="PIRSR" id="PIRSR000446-1"/>
    </source>
</evidence>
<dbReference type="GO" id="GO:0006633">
    <property type="term" value="P:fatty acid biosynthetic process"/>
    <property type="evidence" value="ECO:0007669"/>
    <property type="project" value="TreeGrafter"/>
</dbReference>
<evidence type="ECO:0000313" key="7">
    <source>
        <dbReference type="EMBL" id="MDO5457139.1"/>
    </source>
</evidence>
<dbReference type="InterPro" id="IPR016035">
    <property type="entry name" value="Acyl_Trfase/lysoPLipase"/>
</dbReference>
<dbReference type="AlphaFoldDB" id="A0AA43ZRV7"/>